<protein>
    <recommendedName>
        <fullName evidence="3">DUF3080 domain-containing protein</fullName>
    </recommendedName>
</protein>
<keyword evidence="2" id="KW-1185">Reference proteome</keyword>
<dbReference type="EMBL" id="NWUX01000007">
    <property type="protein sequence ID" value="PCF95844.1"/>
    <property type="molecule type" value="Genomic_DNA"/>
</dbReference>
<evidence type="ECO:0000313" key="1">
    <source>
        <dbReference type="EMBL" id="PCF95844.1"/>
    </source>
</evidence>
<organism evidence="1 2">
    <name type="scientific">Vreelandella nigrificans</name>
    <dbReference type="NCBI Taxonomy" id="2042704"/>
    <lineage>
        <taxon>Bacteria</taxon>
        <taxon>Pseudomonadati</taxon>
        <taxon>Pseudomonadota</taxon>
        <taxon>Gammaproteobacteria</taxon>
        <taxon>Oceanospirillales</taxon>
        <taxon>Halomonadaceae</taxon>
        <taxon>Vreelandella</taxon>
    </lineage>
</organism>
<dbReference type="Pfam" id="PF11279">
    <property type="entry name" value="DUF3080"/>
    <property type="match status" value="1"/>
</dbReference>
<evidence type="ECO:0008006" key="3">
    <source>
        <dbReference type="Google" id="ProtNLM"/>
    </source>
</evidence>
<evidence type="ECO:0000313" key="2">
    <source>
        <dbReference type="Proteomes" id="UP000218677"/>
    </source>
</evidence>
<name>A0A2A4HP73_9GAMM</name>
<dbReference type="OrthoDB" id="6997572at2"/>
<accession>A0A2A4HP73</accession>
<dbReference type="AlphaFoldDB" id="A0A2A4HP73"/>
<dbReference type="RefSeq" id="WP_096651534.1">
    <property type="nucleotide sequence ID" value="NZ_NWUX01000007.1"/>
</dbReference>
<gene>
    <name evidence="1" type="ORF">CPA45_10705</name>
</gene>
<comment type="caution">
    <text evidence="1">The sequence shown here is derived from an EMBL/GenBank/DDBJ whole genome shotgun (WGS) entry which is preliminary data.</text>
</comment>
<dbReference type="Proteomes" id="UP000218677">
    <property type="component" value="Unassembled WGS sequence"/>
</dbReference>
<dbReference type="InterPro" id="IPR021431">
    <property type="entry name" value="DUF3080"/>
</dbReference>
<dbReference type="PROSITE" id="PS51257">
    <property type="entry name" value="PROKAR_LIPOPROTEIN"/>
    <property type="match status" value="1"/>
</dbReference>
<sequence>MPPTTLKNFLFTLPVTLALAGCSNNDAEQPWIAYHEQLAADLDIASINRSMPRNIGAFPERQNRQIPISEIRESIINVYALRECQITSLVAARNNQLGRVAPPSQQWLYERTLWQRLSSCWESEAVNSLSNENRARLEQLTLQKTAQLPAVSWNAIFESSEWEQSFSRASQPIAPGEIADITPQLAAIHYLGQMVVNQFNHEWKQDSSTLEQHLKTLQERPLTAELLRSLLLAEQRLSEANLALSTQEFPADTCLQPWEDAWLTTVEQQAEQWLLAINQLIEAHDVAPPEAVSEYQNAWLSMSNPEAPWLQFQTAKTAHKQLRSHFLKCSNA</sequence>
<reference evidence="2" key="1">
    <citation type="submission" date="2017-09" db="EMBL/GenBank/DDBJ databases">
        <authorList>
            <person name="Cho G.-S."/>
            <person name="Oguntoyinbo F.A."/>
            <person name="Cnockaert M."/>
            <person name="Kabisch J."/>
            <person name="Neve H."/>
            <person name="Bockelmann W."/>
            <person name="Wenning M."/>
            <person name="Franz C.M."/>
            <person name="Vandamme P."/>
        </authorList>
    </citation>
    <scope>NUCLEOTIDE SEQUENCE [LARGE SCALE GENOMIC DNA]</scope>
    <source>
        <strain evidence="2">MBT G8648</strain>
    </source>
</reference>
<proteinExistence type="predicted"/>